<protein>
    <submittedName>
        <fullName evidence="2">Uncharacterized protein</fullName>
    </submittedName>
</protein>
<keyword evidence="3" id="KW-1185">Reference proteome</keyword>
<feature type="region of interest" description="Disordered" evidence="1">
    <location>
        <begin position="125"/>
        <end position="144"/>
    </location>
</feature>
<gene>
    <name evidence="2" type="ORF">KIL84_022797</name>
</gene>
<dbReference type="Proteomes" id="UP000827986">
    <property type="component" value="Unassembled WGS sequence"/>
</dbReference>
<sequence length="144" mass="14847">MPAGAAWLQASVARHKWAGEGVQGLGPSQCEARGYPPPQQPPSAAQPKDGGGDWGAAVCSCLPPHDGCWQGTFRSLQGPKPQLWLCASPPGSATHPPESPRALPPAPLSPLGLCHPPDPLGLCHPIPPPGLYHPPESPQALPPT</sequence>
<feature type="region of interest" description="Disordered" evidence="1">
    <location>
        <begin position="19"/>
        <end position="56"/>
    </location>
</feature>
<evidence type="ECO:0000313" key="2">
    <source>
        <dbReference type="EMBL" id="KAH1165238.1"/>
    </source>
</evidence>
<dbReference type="EMBL" id="JAHDVG010000488">
    <property type="protein sequence ID" value="KAH1165238.1"/>
    <property type="molecule type" value="Genomic_DNA"/>
</dbReference>
<feature type="compositionally biased region" description="Pro residues" evidence="1">
    <location>
        <begin position="97"/>
        <end position="108"/>
    </location>
</feature>
<organism evidence="2 3">
    <name type="scientific">Mauremys mutica</name>
    <name type="common">yellowpond turtle</name>
    <dbReference type="NCBI Taxonomy" id="74926"/>
    <lineage>
        <taxon>Eukaryota</taxon>
        <taxon>Metazoa</taxon>
        <taxon>Chordata</taxon>
        <taxon>Craniata</taxon>
        <taxon>Vertebrata</taxon>
        <taxon>Euteleostomi</taxon>
        <taxon>Archelosauria</taxon>
        <taxon>Testudinata</taxon>
        <taxon>Testudines</taxon>
        <taxon>Cryptodira</taxon>
        <taxon>Durocryptodira</taxon>
        <taxon>Testudinoidea</taxon>
        <taxon>Geoemydidae</taxon>
        <taxon>Geoemydinae</taxon>
        <taxon>Mauremys</taxon>
    </lineage>
</organism>
<evidence type="ECO:0000313" key="3">
    <source>
        <dbReference type="Proteomes" id="UP000827986"/>
    </source>
</evidence>
<feature type="region of interest" description="Disordered" evidence="1">
    <location>
        <begin position="86"/>
        <end position="111"/>
    </location>
</feature>
<name>A0A9D4AP35_9SAUR</name>
<reference evidence="2" key="1">
    <citation type="submission" date="2021-09" db="EMBL/GenBank/DDBJ databases">
        <title>The genome of Mauremys mutica provides insights into the evolution of semi-aquatic lifestyle.</title>
        <authorList>
            <person name="Gong S."/>
            <person name="Gao Y."/>
        </authorList>
    </citation>
    <scope>NUCLEOTIDE SEQUENCE</scope>
    <source>
        <strain evidence="2">MM-2020</strain>
        <tissue evidence="2">Muscle</tissue>
    </source>
</reference>
<accession>A0A9D4AP35</accession>
<dbReference type="AlphaFoldDB" id="A0A9D4AP35"/>
<evidence type="ECO:0000256" key="1">
    <source>
        <dbReference type="SAM" id="MobiDB-lite"/>
    </source>
</evidence>
<comment type="caution">
    <text evidence="2">The sequence shown here is derived from an EMBL/GenBank/DDBJ whole genome shotgun (WGS) entry which is preliminary data.</text>
</comment>
<proteinExistence type="predicted"/>